<organism evidence="2 3">
    <name type="scientific">Cirrhinus molitorella</name>
    <name type="common">mud carp</name>
    <dbReference type="NCBI Taxonomy" id="172907"/>
    <lineage>
        <taxon>Eukaryota</taxon>
        <taxon>Metazoa</taxon>
        <taxon>Chordata</taxon>
        <taxon>Craniata</taxon>
        <taxon>Vertebrata</taxon>
        <taxon>Euteleostomi</taxon>
        <taxon>Actinopterygii</taxon>
        <taxon>Neopterygii</taxon>
        <taxon>Teleostei</taxon>
        <taxon>Ostariophysi</taxon>
        <taxon>Cypriniformes</taxon>
        <taxon>Cyprinidae</taxon>
        <taxon>Labeoninae</taxon>
        <taxon>Labeonini</taxon>
        <taxon>Cirrhinus</taxon>
    </lineage>
</organism>
<comment type="caution">
    <text evidence="2">The sequence shown here is derived from an EMBL/GenBank/DDBJ whole genome shotgun (WGS) entry which is preliminary data.</text>
</comment>
<feature type="compositionally biased region" description="Basic residues" evidence="1">
    <location>
        <begin position="93"/>
        <end position="105"/>
    </location>
</feature>
<protein>
    <submittedName>
        <fullName evidence="2">Uncharacterized protein</fullName>
    </submittedName>
</protein>
<feature type="region of interest" description="Disordered" evidence="1">
    <location>
        <begin position="93"/>
        <end position="114"/>
    </location>
</feature>
<proteinExistence type="predicted"/>
<name>A0AA88TUB7_9TELE</name>
<keyword evidence="3" id="KW-1185">Reference proteome</keyword>
<sequence length="114" mass="13088">MLKSSTETTELIAIIKDSVCTEATVIWMDVIFPHWKDRSATIIFRHGLQKNISEAGHGKSVGYLLIRLRELRNPGVKLSRFFLFSPKPRLRISKKKKQRGHKTNNKRCLSGAQQ</sequence>
<evidence type="ECO:0000313" key="3">
    <source>
        <dbReference type="Proteomes" id="UP001187343"/>
    </source>
</evidence>
<gene>
    <name evidence="2" type="ORF">Q8A67_005078</name>
</gene>
<evidence type="ECO:0000256" key="1">
    <source>
        <dbReference type="SAM" id="MobiDB-lite"/>
    </source>
</evidence>
<dbReference type="AlphaFoldDB" id="A0AA88TUB7"/>
<accession>A0AA88TUB7</accession>
<evidence type="ECO:0000313" key="2">
    <source>
        <dbReference type="EMBL" id="KAK2909241.1"/>
    </source>
</evidence>
<reference evidence="2" key="1">
    <citation type="submission" date="2023-08" db="EMBL/GenBank/DDBJ databases">
        <title>Chromosome-level Genome Assembly of mud carp (Cirrhinus molitorella).</title>
        <authorList>
            <person name="Liu H."/>
        </authorList>
    </citation>
    <scope>NUCLEOTIDE SEQUENCE</scope>
    <source>
        <strain evidence="2">Prfri</strain>
        <tissue evidence="2">Muscle</tissue>
    </source>
</reference>
<dbReference type="EMBL" id="JAUYZG010000004">
    <property type="protein sequence ID" value="KAK2909241.1"/>
    <property type="molecule type" value="Genomic_DNA"/>
</dbReference>
<dbReference type="Proteomes" id="UP001187343">
    <property type="component" value="Unassembled WGS sequence"/>
</dbReference>